<comment type="caution">
    <text evidence="1">The sequence shown here is derived from an EMBL/GenBank/DDBJ whole genome shotgun (WGS) entry which is preliminary data.</text>
</comment>
<evidence type="ECO:0000313" key="1">
    <source>
        <dbReference type="EMBL" id="TGO25342.1"/>
    </source>
</evidence>
<gene>
    <name evidence="1" type="ORF">BPAE_0082g00270</name>
</gene>
<sequence>MSPRPASVDSLLPAFAFYPFPTLYTLPSIGFPCHPQVSYRPEVSVFRTAGKAMVQYRNHMLSKCTVSFVMAYSHSISDTVTSALFQHVDSGGYEYPRFLRYPEEK</sequence>
<keyword evidence="2" id="KW-1185">Reference proteome</keyword>
<dbReference type="Proteomes" id="UP000297910">
    <property type="component" value="Unassembled WGS sequence"/>
</dbReference>
<evidence type="ECO:0000313" key="2">
    <source>
        <dbReference type="Proteomes" id="UP000297910"/>
    </source>
</evidence>
<name>A0A4Z1FR32_9HELO</name>
<proteinExistence type="predicted"/>
<organism evidence="1 2">
    <name type="scientific">Botrytis paeoniae</name>
    <dbReference type="NCBI Taxonomy" id="278948"/>
    <lineage>
        <taxon>Eukaryota</taxon>
        <taxon>Fungi</taxon>
        <taxon>Dikarya</taxon>
        <taxon>Ascomycota</taxon>
        <taxon>Pezizomycotina</taxon>
        <taxon>Leotiomycetes</taxon>
        <taxon>Helotiales</taxon>
        <taxon>Sclerotiniaceae</taxon>
        <taxon>Botrytis</taxon>
    </lineage>
</organism>
<reference evidence="1 2" key="1">
    <citation type="submission" date="2017-12" db="EMBL/GenBank/DDBJ databases">
        <title>Comparative genomics of Botrytis spp.</title>
        <authorList>
            <person name="Valero-Jimenez C.A."/>
            <person name="Tapia P."/>
            <person name="Veloso J."/>
            <person name="Silva-Moreno E."/>
            <person name="Staats M."/>
            <person name="Valdes J.H."/>
            <person name="Van Kan J.A.L."/>
        </authorList>
    </citation>
    <scope>NUCLEOTIDE SEQUENCE [LARGE SCALE GENOMIC DNA]</scope>
    <source>
        <strain evidence="1 2">Bp0003</strain>
    </source>
</reference>
<protein>
    <submittedName>
        <fullName evidence="1">Uncharacterized protein</fullName>
    </submittedName>
</protein>
<dbReference type="EMBL" id="PQXI01000082">
    <property type="protein sequence ID" value="TGO25342.1"/>
    <property type="molecule type" value="Genomic_DNA"/>
</dbReference>
<dbReference type="AlphaFoldDB" id="A0A4Z1FR32"/>
<accession>A0A4Z1FR32</accession>